<dbReference type="KEGG" id="pcat:Pcatena_12410"/>
<dbReference type="RefSeq" id="WP_126422637.1">
    <property type="nucleotide sequence ID" value="NZ_AP019367.1"/>
</dbReference>
<evidence type="ECO:0000313" key="2">
    <source>
        <dbReference type="Proteomes" id="UP000273154"/>
    </source>
</evidence>
<name>A0A3G9K7Y2_9ACTN</name>
<dbReference type="OrthoDB" id="1664716at2"/>
<protein>
    <submittedName>
        <fullName evidence="1">Uncharacterized protein</fullName>
    </submittedName>
</protein>
<dbReference type="EMBL" id="AP019367">
    <property type="protein sequence ID" value="BBH50654.1"/>
    <property type="molecule type" value="Genomic_DNA"/>
</dbReference>
<gene>
    <name evidence="1" type="ORF">Pcatena_12410</name>
</gene>
<proteinExistence type="predicted"/>
<dbReference type="Proteomes" id="UP000273154">
    <property type="component" value="Chromosome"/>
</dbReference>
<reference evidence="2" key="1">
    <citation type="submission" date="2018-11" db="EMBL/GenBank/DDBJ databases">
        <title>Comparative genomics of Parolsenella catena and Libanicoccus massiliensis: Reclassification of Libanicoccus massiliensis as Parolsenella massiliensis comb. nov.</title>
        <authorList>
            <person name="Sakamoto M."/>
            <person name="Ikeyama N."/>
            <person name="Murakami T."/>
            <person name="Mori H."/>
            <person name="Yuki M."/>
            <person name="Ohkuma M."/>
        </authorList>
    </citation>
    <scope>NUCLEOTIDE SEQUENCE [LARGE SCALE GENOMIC DNA]</scope>
    <source>
        <strain evidence="2">JCM 31932</strain>
    </source>
</reference>
<accession>A0A3G9K7Y2</accession>
<dbReference type="GeneID" id="88849374"/>
<evidence type="ECO:0000313" key="1">
    <source>
        <dbReference type="EMBL" id="BBH50654.1"/>
    </source>
</evidence>
<sequence length="204" mass="23190">MANEEIGVLKRRYVLFSCEGTAEGVVIQTLYDNDLMVVPRSRVVMDAVWDDRPYTRLRKASAIAGQYFGVDYAVDGAEGLAIARIVDSRAPKFELPRRQQNGTEVVSFVTRPEIEMLLIHAEGAYKTWLSASKKNRQLKPSDFCKQQLGLSDAKEMGFLKEHWADPDKLVWAIREHARCAKRQPGEYLLVDLLSERALWGCSIR</sequence>
<dbReference type="AlphaFoldDB" id="A0A3G9K7Y2"/>
<keyword evidence="2" id="KW-1185">Reference proteome</keyword>
<organism evidence="1 2">
    <name type="scientific">Parolsenella catena</name>
    <dbReference type="NCBI Taxonomy" id="2003188"/>
    <lineage>
        <taxon>Bacteria</taxon>
        <taxon>Bacillati</taxon>
        <taxon>Actinomycetota</taxon>
        <taxon>Coriobacteriia</taxon>
        <taxon>Coriobacteriales</taxon>
        <taxon>Atopobiaceae</taxon>
        <taxon>Parolsenella</taxon>
    </lineage>
</organism>